<proteinExistence type="predicted"/>
<comment type="caution">
    <text evidence="2">The sequence shown here is derived from an EMBL/GenBank/DDBJ whole genome shotgun (WGS) entry which is preliminary data.</text>
</comment>
<sequence>MAILSYPLSPASFGDFAPPDVHPVGCRTPALPLHSLKPRPSHPSNVAVTNSLLALSLRQGIQGVCLAIEKSSSNEAMGTTNNQPGSGWGLLKGLLLLGSLATLASGEQFHVQRAAQYQELDVRSPRVGHVLAHMDRIAYDADVTPSATAPPASTRTPLLDTFQVAEPVLEPTGQAVTVTLMEHQFANSYGTPFVGDYTPPDFEFDHVVLNFTVEVRGRQFDRWGSVYLGDVNIFATSTAEPTSYGITWTWLKDSTPYLSLWKEPQTLIFQLDNVITDVYTGLLNSTLTATFFKSPVQTGGQAPADLILPISANKSPVTASFWTYPEENATASVQFPRNVNRAVFSTSVKGQGNEEFWWSNVPQSAVDAFVPDVGSYPGYSPFREVQVLIDGQLAGVHWPFPDIFTGGVVPQLHRPIVGINAFDLRDHEIDITPWLPLLCDGKNHTIGIKVVGLVDDGKSSASLTNTTGSSWYLVGKVFLWLDDEGSITTGVISKKTNSEPSIAFSQTLKQNATGFNSTLDYSLSVQRDFTITSFLTTQKGNGTATWKQSLSYSNVGGLYANGYGGINTFSTIGEEKSKVPGWDYKTTFSYPLYCNTTTSYLPAGNLTLWAQLDQGLKLHVQGNTVYPTGLEAFEGEGSKWVGSVIDTDRNGTANYSRYADNTVTSGAGRTHQIFHLRGLDSDGTYETPGTELYFRDVTAYNNSVIADKEVIAGKVVTGRV</sequence>
<evidence type="ECO:0000313" key="2">
    <source>
        <dbReference type="EMBL" id="KXH43072.1"/>
    </source>
</evidence>
<protein>
    <recommendedName>
        <fullName evidence="1">Peptide N-acetyl-beta-D-glucosaminyl asparaginase amidase A N-terminal domain-containing protein</fullName>
    </recommendedName>
</protein>
<dbReference type="Proteomes" id="UP000070328">
    <property type="component" value="Unassembled WGS sequence"/>
</dbReference>
<dbReference type="PANTHER" id="PTHR31104">
    <property type="entry name" value="PEPTIDE-N4-(N-ACETYL-BETA-GLUCOSAMINYL)ASPARAGINE AMIDASE A PROTEIN"/>
    <property type="match status" value="1"/>
</dbReference>
<reference evidence="2 3" key="1">
    <citation type="submission" date="2014-02" db="EMBL/GenBank/DDBJ databases">
        <title>The genome sequence of Colletotrichum simmondsii CBS122122.</title>
        <authorList>
            <person name="Baroncelli R."/>
            <person name="Thon M.R."/>
        </authorList>
    </citation>
    <scope>NUCLEOTIDE SEQUENCE [LARGE SCALE GENOMIC DNA]</scope>
    <source>
        <strain evidence="2 3">CBS122122</strain>
    </source>
</reference>
<dbReference type="AlphaFoldDB" id="A0A135T4L1"/>
<evidence type="ECO:0000313" key="3">
    <source>
        <dbReference type="Proteomes" id="UP000070328"/>
    </source>
</evidence>
<dbReference type="EMBL" id="JFBX01000289">
    <property type="protein sequence ID" value="KXH43072.1"/>
    <property type="molecule type" value="Genomic_DNA"/>
</dbReference>
<dbReference type="OrthoDB" id="1612078at2759"/>
<accession>A0A135T4L1</accession>
<evidence type="ECO:0000259" key="1">
    <source>
        <dbReference type="Pfam" id="PF12222"/>
    </source>
</evidence>
<dbReference type="InterPro" id="IPR056948">
    <property type="entry name" value="PNGaseA_N"/>
</dbReference>
<dbReference type="InterPro" id="IPR021102">
    <property type="entry name" value="PNGase_A"/>
</dbReference>
<gene>
    <name evidence="2" type="ORF">CSIM01_01826</name>
</gene>
<dbReference type="Pfam" id="PF12222">
    <property type="entry name" value="PNGaseA"/>
    <property type="match status" value="1"/>
</dbReference>
<dbReference type="Pfam" id="PF25156">
    <property type="entry name" value="PNGase_A_C"/>
    <property type="match status" value="1"/>
</dbReference>
<keyword evidence="3" id="KW-1185">Reference proteome</keyword>
<organism evidence="2 3">
    <name type="scientific">Colletotrichum simmondsii</name>
    <dbReference type="NCBI Taxonomy" id="703756"/>
    <lineage>
        <taxon>Eukaryota</taxon>
        <taxon>Fungi</taxon>
        <taxon>Dikarya</taxon>
        <taxon>Ascomycota</taxon>
        <taxon>Pezizomycotina</taxon>
        <taxon>Sordariomycetes</taxon>
        <taxon>Hypocreomycetidae</taxon>
        <taxon>Glomerellales</taxon>
        <taxon>Glomerellaceae</taxon>
        <taxon>Colletotrichum</taxon>
        <taxon>Colletotrichum acutatum species complex</taxon>
    </lineage>
</organism>
<name>A0A135T4L1_9PEZI</name>
<feature type="domain" description="Peptide N-acetyl-beta-D-glucosaminyl asparaginase amidase A N-terminal" evidence="1">
    <location>
        <begin position="175"/>
        <end position="497"/>
    </location>
</feature>